<evidence type="ECO:0000313" key="1">
    <source>
        <dbReference type="EMBL" id="KAF0738669.1"/>
    </source>
</evidence>
<gene>
    <name evidence="1" type="ORF">Ae201684_005596</name>
</gene>
<proteinExistence type="predicted"/>
<dbReference type="EMBL" id="VJMJ01000071">
    <property type="protein sequence ID" value="KAF0738669.1"/>
    <property type="molecule type" value="Genomic_DNA"/>
</dbReference>
<organism evidence="1 2">
    <name type="scientific">Aphanomyces euteiches</name>
    <dbReference type="NCBI Taxonomy" id="100861"/>
    <lineage>
        <taxon>Eukaryota</taxon>
        <taxon>Sar</taxon>
        <taxon>Stramenopiles</taxon>
        <taxon>Oomycota</taxon>
        <taxon>Saprolegniomycetes</taxon>
        <taxon>Saprolegniales</taxon>
        <taxon>Verrucalvaceae</taxon>
        <taxon>Aphanomyces</taxon>
    </lineage>
</organism>
<protein>
    <submittedName>
        <fullName evidence="1">Uncharacterized protein</fullName>
    </submittedName>
</protein>
<reference evidence="1 2" key="1">
    <citation type="submission" date="2019-07" db="EMBL/GenBank/DDBJ databases">
        <title>Genomics analysis of Aphanomyces spp. identifies a new class of oomycete effector associated with host adaptation.</title>
        <authorList>
            <person name="Gaulin E."/>
        </authorList>
    </citation>
    <scope>NUCLEOTIDE SEQUENCE [LARGE SCALE GENOMIC DNA]</scope>
    <source>
        <strain evidence="1 2">ATCC 201684</strain>
    </source>
</reference>
<sequence length="136" mass="14857">MKRRRGLGSVFSTCTEAAVRSQTAAIKSMRGLSAFATAANVPASMKGASEMSAVGTFAQSIAQPTHYAAAVNKDVKHKSTLEGNAFDTAVDDHVELSTVQSMLEAKAFVPGIREARVQIWRRRRFHPSFTKSRERE</sequence>
<keyword evidence="2" id="KW-1185">Reference proteome</keyword>
<dbReference type="Proteomes" id="UP000481153">
    <property type="component" value="Unassembled WGS sequence"/>
</dbReference>
<comment type="caution">
    <text evidence="1">The sequence shown here is derived from an EMBL/GenBank/DDBJ whole genome shotgun (WGS) entry which is preliminary data.</text>
</comment>
<dbReference type="AlphaFoldDB" id="A0A6G0XEW0"/>
<name>A0A6G0XEW0_9STRA</name>
<evidence type="ECO:0000313" key="2">
    <source>
        <dbReference type="Proteomes" id="UP000481153"/>
    </source>
</evidence>
<accession>A0A6G0XEW0</accession>